<comment type="caution">
    <text evidence="7">The sequence shown here is derived from an EMBL/GenBank/DDBJ whole genome shotgun (WGS) entry which is preliminary data.</text>
</comment>
<feature type="domain" description="RING-type" evidence="6">
    <location>
        <begin position="14"/>
        <end position="54"/>
    </location>
</feature>
<feature type="transmembrane region" description="Helical" evidence="5">
    <location>
        <begin position="797"/>
        <end position="815"/>
    </location>
</feature>
<dbReference type="EMBL" id="JAIZAY010000015">
    <property type="protein sequence ID" value="KAJ8028569.1"/>
    <property type="molecule type" value="Genomic_DNA"/>
</dbReference>
<evidence type="ECO:0000256" key="1">
    <source>
        <dbReference type="ARBA" id="ARBA00022723"/>
    </source>
</evidence>
<dbReference type="InterPro" id="IPR013083">
    <property type="entry name" value="Znf_RING/FYVE/PHD"/>
</dbReference>
<keyword evidence="3" id="KW-0862">Zinc</keyword>
<dbReference type="PROSITE" id="PS50089">
    <property type="entry name" value="ZF_RING_2"/>
    <property type="match status" value="1"/>
</dbReference>
<dbReference type="PANTHER" id="PTHR25462">
    <property type="entry name" value="BONUS, ISOFORM C-RELATED"/>
    <property type="match status" value="1"/>
</dbReference>
<evidence type="ECO:0000313" key="8">
    <source>
        <dbReference type="Proteomes" id="UP001152320"/>
    </source>
</evidence>
<dbReference type="PANTHER" id="PTHR25462:SF296">
    <property type="entry name" value="MEIOTIC P26, ISOFORM F"/>
    <property type="match status" value="1"/>
</dbReference>
<dbReference type="InterPro" id="IPR018957">
    <property type="entry name" value="Znf_C3HC4_RING-type"/>
</dbReference>
<dbReference type="Pfam" id="PF00097">
    <property type="entry name" value="zf-C3HC4"/>
    <property type="match status" value="1"/>
</dbReference>
<dbReference type="SMART" id="SM00184">
    <property type="entry name" value="RING"/>
    <property type="match status" value="1"/>
</dbReference>
<evidence type="ECO:0000256" key="5">
    <source>
        <dbReference type="SAM" id="Phobius"/>
    </source>
</evidence>
<name>A0A9Q1BL38_HOLLE</name>
<dbReference type="Gene3D" id="3.30.40.10">
    <property type="entry name" value="Zinc/RING finger domain, C3HC4 (zinc finger)"/>
    <property type="match status" value="1"/>
</dbReference>
<keyword evidence="8" id="KW-1185">Reference proteome</keyword>
<reference evidence="7" key="1">
    <citation type="submission" date="2021-10" db="EMBL/GenBank/DDBJ databases">
        <title>Tropical sea cucumber genome reveals ecological adaptation and Cuvierian tubules defense mechanism.</title>
        <authorList>
            <person name="Chen T."/>
        </authorList>
    </citation>
    <scope>NUCLEOTIDE SEQUENCE</scope>
    <source>
        <strain evidence="7">Nanhai2018</strain>
        <tissue evidence="7">Muscle</tissue>
    </source>
</reference>
<dbReference type="InterPro" id="IPR001841">
    <property type="entry name" value="Znf_RING"/>
</dbReference>
<dbReference type="OrthoDB" id="6105938at2759"/>
<evidence type="ECO:0000256" key="3">
    <source>
        <dbReference type="ARBA" id="ARBA00022833"/>
    </source>
</evidence>
<protein>
    <submittedName>
        <fullName evidence="7">Tripartite motif-containing protein 2</fullName>
    </submittedName>
</protein>
<sequence length="817" mass="94132">MSNAAAAYKEALGCPVCIETLTTPKMLTCGHSFCLKPCLAEIVKQRDPMCPVCRTPIALPPSGEVEDLPTNFSVTGLLDVLGNTEEEEDTSQAFSSHTQEEGDYVCKTCLLQVCSCCQLSFHADNNHDCIPVSEFIEKLKQDASKMEILINESSWFEENERYTTTSSVMPSYLNLQENIRTACKDIVQALCEKRLDLKKIRQLQKQVKKYHSKFDKACEVLKQQIFEAEKWEDIETQLFGYRQKLAELKLPDTIYQNSAFLIKISNLEDLKAKVETLIVTLTQQLKSKSSDIITMEGKLHDIGENMGVIEQCITDMKKDYHTFLSQKLGISGQILEPHHMLRIREAVEVMNFGSERHSQDIMLQCKDLVRRFQASKYLIRHECKFWHSPPHITEKLFKRILIELENCEKCYEDIYEVIGTHFAICDISFMKECVKSCMLKLDTCYVLQLASKVTTQSMKEHWTEFESFKQITKTQCKALMKYLSKKCFEASIVHEKLREIEIRLEKTGFHHELLKNLFSGELRCHEIAEEFRIFQPSEHTLSALQLRRCYEHKKYIQNLWKLISHSSSGQSNSKTTPYETTTILSDAEFMALNLNLMEGRREGVVSLLMLSDSELTNLSKRMSNYIRVMELRAQLHSAVHEISTNVPNTRYRHGEELKALHMIFADSAIERRNLSLQDLLLLMNQAKACDKLFDEISNEFESECVFAYQFASLMRCKVLRLASGWMPQLLISGTKLRAYCIPTLTQENKDQWKKVSEIVLTDNFDVDVLEGGLDRAISLHNKVIDVSTKLFIDCAKGVLKVLAFFVLGIILYLYWKN</sequence>
<dbReference type="GO" id="GO:0008270">
    <property type="term" value="F:zinc ion binding"/>
    <property type="evidence" value="ECO:0007669"/>
    <property type="project" value="UniProtKB-KW"/>
</dbReference>
<dbReference type="InterPro" id="IPR047153">
    <property type="entry name" value="TRIM45/56/19-like"/>
</dbReference>
<keyword evidence="5" id="KW-0812">Transmembrane</keyword>
<organism evidence="7 8">
    <name type="scientific">Holothuria leucospilota</name>
    <name type="common">Black long sea cucumber</name>
    <name type="synonym">Mertensiothuria leucospilota</name>
    <dbReference type="NCBI Taxonomy" id="206669"/>
    <lineage>
        <taxon>Eukaryota</taxon>
        <taxon>Metazoa</taxon>
        <taxon>Echinodermata</taxon>
        <taxon>Eleutherozoa</taxon>
        <taxon>Echinozoa</taxon>
        <taxon>Holothuroidea</taxon>
        <taxon>Aspidochirotacea</taxon>
        <taxon>Aspidochirotida</taxon>
        <taxon>Holothuriidae</taxon>
        <taxon>Holothuria</taxon>
    </lineage>
</organism>
<evidence type="ECO:0000256" key="2">
    <source>
        <dbReference type="ARBA" id="ARBA00022771"/>
    </source>
</evidence>
<evidence type="ECO:0000313" key="7">
    <source>
        <dbReference type="EMBL" id="KAJ8028569.1"/>
    </source>
</evidence>
<accession>A0A9Q1BL38</accession>
<dbReference type="AlphaFoldDB" id="A0A9Q1BL38"/>
<evidence type="ECO:0000259" key="6">
    <source>
        <dbReference type="PROSITE" id="PS50089"/>
    </source>
</evidence>
<evidence type="ECO:0000256" key="4">
    <source>
        <dbReference type="PROSITE-ProRule" id="PRU00175"/>
    </source>
</evidence>
<proteinExistence type="predicted"/>
<gene>
    <name evidence="7" type="ORF">HOLleu_30850</name>
</gene>
<keyword evidence="2 4" id="KW-0863">Zinc-finger</keyword>
<keyword evidence="5" id="KW-1133">Transmembrane helix</keyword>
<keyword evidence="5" id="KW-0472">Membrane</keyword>
<keyword evidence="1" id="KW-0479">Metal-binding</keyword>
<dbReference type="SUPFAM" id="SSF57850">
    <property type="entry name" value="RING/U-box"/>
    <property type="match status" value="1"/>
</dbReference>
<dbReference type="Proteomes" id="UP001152320">
    <property type="component" value="Chromosome 15"/>
</dbReference>